<evidence type="ECO:0000313" key="9">
    <source>
        <dbReference type="EMBL" id="SFI81069.1"/>
    </source>
</evidence>
<evidence type="ECO:0000256" key="3">
    <source>
        <dbReference type="ARBA" id="ARBA00022448"/>
    </source>
</evidence>
<proteinExistence type="inferred from homology"/>
<evidence type="ECO:0000256" key="6">
    <source>
        <dbReference type="ARBA" id="ARBA00023136"/>
    </source>
</evidence>
<evidence type="ECO:0000256" key="2">
    <source>
        <dbReference type="ARBA" id="ARBA00010992"/>
    </source>
</evidence>
<keyword evidence="3" id="KW-0813">Transport</keyword>
<evidence type="ECO:0000256" key="5">
    <source>
        <dbReference type="ARBA" id="ARBA00022989"/>
    </source>
</evidence>
<feature type="domain" description="Major facilitator superfamily (MFS) profile" evidence="8">
    <location>
        <begin position="44"/>
        <end position="476"/>
    </location>
</feature>
<keyword evidence="6 7" id="KW-0472">Membrane</keyword>
<dbReference type="GO" id="GO:0022857">
    <property type="term" value="F:transmembrane transporter activity"/>
    <property type="evidence" value="ECO:0007669"/>
    <property type="project" value="InterPro"/>
</dbReference>
<dbReference type="InterPro" id="IPR005828">
    <property type="entry name" value="MFS_sugar_transport-like"/>
</dbReference>
<gene>
    <name evidence="9" type="ORF">SAMN05192543_104296</name>
</gene>
<dbReference type="GO" id="GO:0016020">
    <property type="term" value="C:membrane"/>
    <property type="evidence" value="ECO:0007669"/>
    <property type="project" value="UniProtKB-SubCell"/>
</dbReference>
<evidence type="ECO:0000256" key="1">
    <source>
        <dbReference type="ARBA" id="ARBA00004141"/>
    </source>
</evidence>
<comment type="similarity">
    <text evidence="2">Belongs to the major facilitator superfamily. Sugar transporter (TC 2.A.1.1) family.</text>
</comment>
<dbReference type="Proteomes" id="UP000199548">
    <property type="component" value="Unassembled WGS sequence"/>
</dbReference>
<keyword evidence="5 7" id="KW-1133">Transmembrane helix</keyword>
<dbReference type="PANTHER" id="PTHR23511:SF34">
    <property type="entry name" value="SYNAPTIC VESICLE GLYCOPROTEIN 2"/>
    <property type="match status" value="1"/>
</dbReference>
<sequence length="485" mass="52521">MSSPGKVIGAAEVRTTEAVSTYAVTGTIGARLDRLPASRTVWMLVVLISLGGFFEFYELFSTAYLAPGIIRSGILTETTKTFFGMTGLASFIAAAFAGLLVGTLMFGVVADRLGRRSVFTFALLWYTVSAAVMAFQTDAGGLNFWRFMVGVGLGVELVTIDTYLSELVPRHVRGRAFALNQVITYLSVPTIALLAWQLVPLAPLGFDGWRWVVLVGSVAAVLIWVIRTRIPESPRWLASHGEQARAEAVVAALEARVERDTGRALPPFERLQSPEPHVADSAETGQLREVFSRRYLSRTVMLCTFHVFQTIGLYGFSNWVPTFLVRQGIDVTASLGYTLGITLVMPCGPLVAMLYADRFERKWQIVASALLVAAAGLAFAQVRQPVWIVLTGGLVTLGATTLSYNFHAYQAELYPTRIRARAVGFVYAWSRLSGVFSGFLVSWALSRAGVSGALLLIAASMGIVALSIATLGPRTNGRSLESLTG</sequence>
<dbReference type="EMBL" id="FOQU01000004">
    <property type="protein sequence ID" value="SFI81069.1"/>
    <property type="molecule type" value="Genomic_DNA"/>
</dbReference>
<feature type="transmembrane region" description="Helical" evidence="7">
    <location>
        <begin position="176"/>
        <end position="196"/>
    </location>
</feature>
<comment type="subcellular location">
    <subcellularLocation>
        <location evidence="1">Membrane</location>
        <topology evidence="1">Multi-pass membrane protein</topology>
    </subcellularLocation>
</comment>
<dbReference type="Pfam" id="PF00083">
    <property type="entry name" value="Sugar_tr"/>
    <property type="match status" value="1"/>
</dbReference>
<dbReference type="InterPro" id="IPR005829">
    <property type="entry name" value="Sugar_transporter_CS"/>
</dbReference>
<evidence type="ECO:0000256" key="7">
    <source>
        <dbReference type="SAM" id="Phobius"/>
    </source>
</evidence>
<feature type="transmembrane region" description="Helical" evidence="7">
    <location>
        <begin position="386"/>
        <end position="404"/>
    </location>
</feature>
<organism evidence="9 10">
    <name type="scientific">Paraburkholderia megapolitana</name>
    <dbReference type="NCBI Taxonomy" id="420953"/>
    <lineage>
        <taxon>Bacteria</taxon>
        <taxon>Pseudomonadati</taxon>
        <taxon>Pseudomonadota</taxon>
        <taxon>Betaproteobacteria</taxon>
        <taxon>Burkholderiales</taxon>
        <taxon>Burkholderiaceae</taxon>
        <taxon>Paraburkholderia</taxon>
    </lineage>
</organism>
<evidence type="ECO:0000256" key="4">
    <source>
        <dbReference type="ARBA" id="ARBA00022692"/>
    </source>
</evidence>
<dbReference type="OrthoDB" id="3252866at2"/>
<feature type="transmembrane region" description="Helical" evidence="7">
    <location>
        <begin position="363"/>
        <end position="380"/>
    </location>
</feature>
<reference evidence="9 10" key="1">
    <citation type="submission" date="2016-10" db="EMBL/GenBank/DDBJ databases">
        <authorList>
            <person name="de Groot N.N."/>
        </authorList>
    </citation>
    <scope>NUCLEOTIDE SEQUENCE [LARGE SCALE GENOMIC DNA]</scope>
    <source>
        <strain evidence="9 10">LMG 23650</strain>
    </source>
</reference>
<feature type="transmembrane region" description="Helical" evidence="7">
    <location>
        <begin position="82"/>
        <end position="106"/>
    </location>
</feature>
<feature type="transmembrane region" description="Helical" evidence="7">
    <location>
        <begin position="41"/>
        <end position="70"/>
    </location>
</feature>
<dbReference type="RefSeq" id="WP_091012104.1">
    <property type="nucleotide sequence ID" value="NZ_CP041743.1"/>
</dbReference>
<dbReference type="SUPFAM" id="SSF103473">
    <property type="entry name" value="MFS general substrate transporter"/>
    <property type="match status" value="1"/>
</dbReference>
<name>A0A1I3L8S5_9BURK</name>
<protein>
    <submittedName>
        <fullName evidence="9">MFS transporter, putative metabolite:H+ symporter</fullName>
    </submittedName>
</protein>
<dbReference type="PROSITE" id="PS50850">
    <property type="entry name" value="MFS"/>
    <property type="match status" value="1"/>
</dbReference>
<dbReference type="Gene3D" id="1.20.1250.20">
    <property type="entry name" value="MFS general substrate transporter like domains"/>
    <property type="match status" value="1"/>
</dbReference>
<evidence type="ECO:0000259" key="8">
    <source>
        <dbReference type="PROSITE" id="PS50850"/>
    </source>
</evidence>
<accession>A0A1I3L8S5</accession>
<feature type="transmembrane region" description="Helical" evidence="7">
    <location>
        <begin position="425"/>
        <end position="445"/>
    </location>
</feature>
<dbReference type="PROSITE" id="PS00217">
    <property type="entry name" value="SUGAR_TRANSPORT_2"/>
    <property type="match status" value="1"/>
</dbReference>
<dbReference type="STRING" id="420953.SAMN05192543_104296"/>
<dbReference type="PANTHER" id="PTHR23511">
    <property type="entry name" value="SYNAPTIC VESICLE GLYCOPROTEIN 2"/>
    <property type="match status" value="1"/>
</dbReference>
<dbReference type="AlphaFoldDB" id="A0A1I3L8S5"/>
<evidence type="ECO:0000313" key="10">
    <source>
        <dbReference type="Proteomes" id="UP000199548"/>
    </source>
</evidence>
<feature type="transmembrane region" description="Helical" evidence="7">
    <location>
        <begin position="208"/>
        <end position="226"/>
    </location>
</feature>
<feature type="transmembrane region" description="Helical" evidence="7">
    <location>
        <begin position="295"/>
        <end position="316"/>
    </location>
</feature>
<feature type="transmembrane region" description="Helical" evidence="7">
    <location>
        <begin position="143"/>
        <end position="164"/>
    </location>
</feature>
<feature type="transmembrane region" description="Helical" evidence="7">
    <location>
        <begin position="118"/>
        <end position="137"/>
    </location>
</feature>
<feature type="transmembrane region" description="Helical" evidence="7">
    <location>
        <begin position="336"/>
        <end position="356"/>
    </location>
</feature>
<feature type="transmembrane region" description="Helical" evidence="7">
    <location>
        <begin position="451"/>
        <end position="472"/>
    </location>
</feature>
<keyword evidence="4 7" id="KW-0812">Transmembrane</keyword>
<keyword evidence="10" id="KW-1185">Reference proteome</keyword>
<dbReference type="InterPro" id="IPR020846">
    <property type="entry name" value="MFS_dom"/>
</dbReference>
<dbReference type="InterPro" id="IPR036259">
    <property type="entry name" value="MFS_trans_sf"/>
</dbReference>
<dbReference type="CDD" id="cd17316">
    <property type="entry name" value="MFS_SV2_like"/>
    <property type="match status" value="1"/>
</dbReference>